<dbReference type="FunFam" id="2.160.20.10:FF:000009">
    <property type="entry name" value="Pectate lyase"/>
    <property type="match status" value="1"/>
</dbReference>
<comment type="similarity">
    <text evidence="3 9">Belongs to the polysaccharide lyase 1 family.</text>
</comment>
<keyword evidence="5 9" id="KW-0479">Metal-binding</keyword>
<evidence type="ECO:0000259" key="10">
    <source>
        <dbReference type="SMART" id="SM00656"/>
    </source>
</evidence>
<dbReference type="Pfam" id="PF00544">
    <property type="entry name" value="Pectate_lyase_4"/>
    <property type="match status" value="1"/>
</dbReference>
<dbReference type="InterPro" id="IPR018082">
    <property type="entry name" value="AmbAllergen"/>
</dbReference>
<evidence type="ECO:0000256" key="2">
    <source>
        <dbReference type="ARBA" id="ARBA00005220"/>
    </source>
</evidence>
<evidence type="ECO:0000256" key="7">
    <source>
        <dbReference type="ARBA" id="ARBA00022837"/>
    </source>
</evidence>
<dbReference type="OMA" id="TGWEMYA"/>
<evidence type="ECO:0000256" key="1">
    <source>
        <dbReference type="ARBA" id="ARBA00000695"/>
    </source>
</evidence>
<dbReference type="Gene3D" id="2.160.20.10">
    <property type="entry name" value="Single-stranded right-handed beta-helix, Pectin lyase-like"/>
    <property type="match status" value="1"/>
</dbReference>
<dbReference type="GO" id="GO:0030570">
    <property type="term" value="F:pectate lyase activity"/>
    <property type="evidence" value="ECO:0007669"/>
    <property type="project" value="UniProtKB-EC"/>
</dbReference>
<evidence type="ECO:0000313" key="11">
    <source>
        <dbReference type="EMBL" id="PSR85398.1"/>
    </source>
</evidence>
<dbReference type="UniPathway" id="UPA00545">
    <property type="reaction ID" value="UER00824"/>
</dbReference>
<dbReference type="Proteomes" id="UP000241394">
    <property type="component" value="Chromosome LG29"/>
</dbReference>
<dbReference type="PANTHER" id="PTHR31683">
    <property type="entry name" value="PECTATE LYASE 18-RELATED"/>
    <property type="match status" value="1"/>
</dbReference>
<dbReference type="SMART" id="SM00656">
    <property type="entry name" value="Amb_all"/>
    <property type="match status" value="1"/>
</dbReference>
<dbReference type="Gramene" id="PSR85398">
    <property type="protein sequence ID" value="PSR85398"/>
    <property type="gene ID" value="CEY00_Acc33389"/>
</dbReference>
<dbReference type="PANTHER" id="PTHR31683:SF18">
    <property type="entry name" value="PECTATE LYASE 21-RELATED"/>
    <property type="match status" value="1"/>
</dbReference>
<dbReference type="AlphaFoldDB" id="A0A2R6P550"/>
<proteinExistence type="inferred from homology"/>
<dbReference type="InterPro" id="IPR012334">
    <property type="entry name" value="Pectin_lyas_fold"/>
</dbReference>
<feature type="domain" description="Pectate lyase" evidence="10">
    <location>
        <begin position="127"/>
        <end position="324"/>
    </location>
</feature>
<evidence type="ECO:0000256" key="8">
    <source>
        <dbReference type="ARBA" id="ARBA00023239"/>
    </source>
</evidence>
<feature type="signal peptide" evidence="9">
    <location>
        <begin position="1"/>
        <end position="20"/>
    </location>
</feature>
<dbReference type="GO" id="GO:0046872">
    <property type="term" value="F:metal ion binding"/>
    <property type="evidence" value="ECO:0007669"/>
    <property type="project" value="UniProtKB-KW"/>
</dbReference>
<name>A0A2R6P550_ACTCC</name>
<dbReference type="OrthoDB" id="1637350at2759"/>
<dbReference type="InterPro" id="IPR045032">
    <property type="entry name" value="PEL"/>
</dbReference>
<reference evidence="12" key="2">
    <citation type="journal article" date="2018" name="BMC Genomics">
        <title>A manually annotated Actinidia chinensis var. chinensis (kiwifruit) genome highlights the challenges associated with draft genomes and gene prediction in plants.</title>
        <authorList>
            <person name="Pilkington S.M."/>
            <person name="Crowhurst R."/>
            <person name="Hilario E."/>
            <person name="Nardozza S."/>
            <person name="Fraser L."/>
            <person name="Peng Y."/>
            <person name="Gunaseelan K."/>
            <person name="Simpson R."/>
            <person name="Tahir J."/>
            <person name="Deroles S.C."/>
            <person name="Templeton K."/>
            <person name="Luo Z."/>
            <person name="Davy M."/>
            <person name="Cheng C."/>
            <person name="McNeilage M."/>
            <person name="Scaglione D."/>
            <person name="Liu Y."/>
            <person name="Zhang Q."/>
            <person name="Datson P."/>
            <person name="De Silva N."/>
            <person name="Gardiner S.E."/>
            <person name="Bassett H."/>
            <person name="Chagne D."/>
            <person name="McCallum J."/>
            <person name="Dzierzon H."/>
            <person name="Deng C."/>
            <person name="Wang Y.Y."/>
            <person name="Barron L."/>
            <person name="Manako K."/>
            <person name="Bowen J."/>
            <person name="Foster T.M."/>
            <person name="Erridge Z.A."/>
            <person name="Tiffin H."/>
            <person name="Waite C.N."/>
            <person name="Davies K.M."/>
            <person name="Grierson E.P."/>
            <person name="Laing W.A."/>
            <person name="Kirk R."/>
            <person name="Chen X."/>
            <person name="Wood M."/>
            <person name="Montefiori M."/>
            <person name="Brummell D.A."/>
            <person name="Schwinn K.E."/>
            <person name="Catanach A."/>
            <person name="Fullerton C."/>
            <person name="Li D."/>
            <person name="Meiyalaghan S."/>
            <person name="Nieuwenhuizen N."/>
            <person name="Read N."/>
            <person name="Prakash R."/>
            <person name="Hunter D."/>
            <person name="Zhang H."/>
            <person name="McKenzie M."/>
            <person name="Knabel M."/>
            <person name="Harris A."/>
            <person name="Allan A.C."/>
            <person name="Gleave A."/>
            <person name="Chen A."/>
            <person name="Janssen B.J."/>
            <person name="Plunkett B."/>
            <person name="Ampomah-Dwamena C."/>
            <person name="Voogd C."/>
            <person name="Leif D."/>
            <person name="Lafferty D."/>
            <person name="Souleyre E.J.F."/>
            <person name="Varkonyi-Gasic E."/>
            <person name="Gambi F."/>
            <person name="Hanley J."/>
            <person name="Yao J.L."/>
            <person name="Cheung J."/>
            <person name="David K.M."/>
            <person name="Warren B."/>
            <person name="Marsh K."/>
            <person name="Snowden K.C."/>
            <person name="Lin-Wang K."/>
            <person name="Brian L."/>
            <person name="Martinez-Sanchez M."/>
            <person name="Wang M."/>
            <person name="Ileperuma N."/>
            <person name="Macnee N."/>
            <person name="Campin R."/>
            <person name="McAtee P."/>
            <person name="Drummond R.S.M."/>
            <person name="Espley R.V."/>
            <person name="Ireland H.S."/>
            <person name="Wu R."/>
            <person name="Atkinson R.G."/>
            <person name="Karunairetnam S."/>
            <person name="Bulley S."/>
            <person name="Chunkath S."/>
            <person name="Hanley Z."/>
            <person name="Storey R."/>
            <person name="Thrimawithana A.H."/>
            <person name="Thomson S."/>
            <person name="David C."/>
            <person name="Testolin R."/>
            <person name="Huang H."/>
            <person name="Hellens R.P."/>
            <person name="Schaffer R.J."/>
        </authorList>
    </citation>
    <scope>NUCLEOTIDE SEQUENCE [LARGE SCALE GENOMIC DNA]</scope>
    <source>
        <strain evidence="12">cv. Red5</strain>
    </source>
</reference>
<keyword evidence="6 9" id="KW-0732">Signal</keyword>
<comment type="caution">
    <text evidence="11">The sequence shown here is derived from an EMBL/GenBank/DDBJ whole genome shotgun (WGS) entry which is preliminary data.</text>
</comment>
<dbReference type="InterPro" id="IPR002022">
    <property type="entry name" value="Pec_lyase"/>
</dbReference>
<comment type="catalytic activity">
    <reaction evidence="1 9">
        <text>Eliminative cleavage of (1-&gt;4)-alpha-D-galacturonan to give oligosaccharides with 4-deoxy-alpha-D-galact-4-enuronosyl groups at their non-reducing ends.</text>
        <dbReference type="EC" id="4.2.2.2"/>
    </reaction>
</comment>
<accession>A0A2R6P550</accession>
<evidence type="ECO:0000313" key="12">
    <source>
        <dbReference type="Proteomes" id="UP000241394"/>
    </source>
</evidence>
<organism evidence="11 12">
    <name type="scientific">Actinidia chinensis var. chinensis</name>
    <name type="common">Chinese soft-hair kiwi</name>
    <dbReference type="NCBI Taxonomy" id="1590841"/>
    <lineage>
        <taxon>Eukaryota</taxon>
        <taxon>Viridiplantae</taxon>
        <taxon>Streptophyta</taxon>
        <taxon>Embryophyta</taxon>
        <taxon>Tracheophyta</taxon>
        <taxon>Spermatophyta</taxon>
        <taxon>Magnoliopsida</taxon>
        <taxon>eudicotyledons</taxon>
        <taxon>Gunneridae</taxon>
        <taxon>Pentapetalae</taxon>
        <taxon>asterids</taxon>
        <taxon>Ericales</taxon>
        <taxon>Actinidiaceae</taxon>
        <taxon>Actinidia</taxon>
    </lineage>
</organism>
<comment type="cofactor">
    <cofactor evidence="9">
        <name>Ca(2+)</name>
        <dbReference type="ChEBI" id="CHEBI:29108"/>
    </cofactor>
    <text evidence="9">Binds 1 Ca(2+) ion. Required for its activity.</text>
</comment>
<gene>
    <name evidence="11" type="ORF">CEY00_Acc33389</name>
</gene>
<evidence type="ECO:0000256" key="6">
    <source>
        <dbReference type="ARBA" id="ARBA00022729"/>
    </source>
</evidence>
<reference evidence="11 12" key="1">
    <citation type="submission" date="2017-07" db="EMBL/GenBank/DDBJ databases">
        <title>An improved, manually edited Actinidia chinensis var. chinensis (kiwifruit) genome highlights the challenges associated with draft genomes and gene prediction in plants.</title>
        <authorList>
            <person name="Pilkington S."/>
            <person name="Crowhurst R."/>
            <person name="Hilario E."/>
            <person name="Nardozza S."/>
            <person name="Fraser L."/>
            <person name="Peng Y."/>
            <person name="Gunaseelan K."/>
            <person name="Simpson R."/>
            <person name="Tahir J."/>
            <person name="Deroles S."/>
            <person name="Templeton K."/>
            <person name="Luo Z."/>
            <person name="Davy M."/>
            <person name="Cheng C."/>
            <person name="Mcneilage M."/>
            <person name="Scaglione D."/>
            <person name="Liu Y."/>
            <person name="Zhang Q."/>
            <person name="Datson P."/>
            <person name="De Silva N."/>
            <person name="Gardiner S."/>
            <person name="Bassett H."/>
            <person name="Chagne D."/>
            <person name="Mccallum J."/>
            <person name="Dzierzon H."/>
            <person name="Deng C."/>
            <person name="Wang Y.-Y."/>
            <person name="Barron N."/>
            <person name="Manako K."/>
            <person name="Bowen J."/>
            <person name="Foster T."/>
            <person name="Erridge Z."/>
            <person name="Tiffin H."/>
            <person name="Waite C."/>
            <person name="Davies K."/>
            <person name="Grierson E."/>
            <person name="Laing W."/>
            <person name="Kirk R."/>
            <person name="Chen X."/>
            <person name="Wood M."/>
            <person name="Montefiori M."/>
            <person name="Brummell D."/>
            <person name="Schwinn K."/>
            <person name="Catanach A."/>
            <person name="Fullerton C."/>
            <person name="Li D."/>
            <person name="Meiyalaghan S."/>
            <person name="Nieuwenhuizen N."/>
            <person name="Read N."/>
            <person name="Prakash R."/>
            <person name="Hunter D."/>
            <person name="Zhang H."/>
            <person name="Mckenzie M."/>
            <person name="Knabel M."/>
            <person name="Harris A."/>
            <person name="Allan A."/>
            <person name="Chen A."/>
            <person name="Janssen B."/>
            <person name="Plunkett B."/>
            <person name="Dwamena C."/>
            <person name="Voogd C."/>
            <person name="Leif D."/>
            <person name="Lafferty D."/>
            <person name="Souleyre E."/>
            <person name="Varkonyi-Gasic E."/>
            <person name="Gambi F."/>
            <person name="Hanley J."/>
            <person name="Yao J.-L."/>
            <person name="Cheung J."/>
            <person name="David K."/>
            <person name="Warren B."/>
            <person name="Marsh K."/>
            <person name="Snowden K."/>
            <person name="Lin-Wang K."/>
            <person name="Brian L."/>
            <person name="Martinez-Sanchez M."/>
            <person name="Wang M."/>
            <person name="Ileperuma N."/>
            <person name="Macnee N."/>
            <person name="Campin R."/>
            <person name="Mcatee P."/>
            <person name="Drummond R."/>
            <person name="Espley R."/>
            <person name="Ireland H."/>
            <person name="Wu R."/>
            <person name="Atkinson R."/>
            <person name="Karunairetnam S."/>
            <person name="Bulley S."/>
            <person name="Chunkath S."/>
            <person name="Hanley Z."/>
            <person name="Storey R."/>
            <person name="Thrimawithana A."/>
            <person name="Thomson S."/>
            <person name="David C."/>
            <person name="Testolin R."/>
        </authorList>
    </citation>
    <scope>NUCLEOTIDE SEQUENCE [LARGE SCALE GENOMIC DNA]</scope>
    <source>
        <strain evidence="12">cv. Red5</strain>
        <tissue evidence="11">Young leaf</tissue>
    </source>
</reference>
<protein>
    <recommendedName>
        <fullName evidence="4 9">Pectate lyase</fullName>
        <ecNumber evidence="4 9">4.2.2.2</ecNumber>
    </recommendedName>
</protein>
<dbReference type="PRINTS" id="PR00807">
    <property type="entry name" value="AMBALLERGEN"/>
</dbReference>
<comment type="pathway">
    <text evidence="2 9">Glycan metabolism; pectin degradation; 2-dehydro-3-deoxy-D-gluconate from pectin: step 2/5.</text>
</comment>
<keyword evidence="7 9" id="KW-0106">Calcium</keyword>
<dbReference type="InterPro" id="IPR011050">
    <property type="entry name" value="Pectin_lyase_fold/virulence"/>
</dbReference>
<dbReference type="STRING" id="1590841.A0A2R6P550"/>
<evidence type="ECO:0000256" key="4">
    <source>
        <dbReference type="ARBA" id="ARBA00012272"/>
    </source>
</evidence>
<evidence type="ECO:0000256" key="9">
    <source>
        <dbReference type="RuleBase" id="RU361123"/>
    </source>
</evidence>
<feature type="chain" id="PRO_5015217259" description="Pectate lyase" evidence="9">
    <location>
        <begin position="21"/>
        <end position="402"/>
    </location>
</feature>
<dbReference type="EC" id="4.2.2.2" evidence="4 9"/>
<evidence type="ECO:0000256" key="5">
    <source>
        <dbReference type="ARBA" id="ARBA00022723"/>
    </source>
</evidence>
<dbReference type="SUPFAM" id="SSF51126">
    <property type="entry name" value="Pectin lyase-like"/>
    <property type="match status" value="1"/>
</dbReference>
<dbReference type="EMBL" id="NKQK01000029">
    <property type="protein sequence ID" value="PSR85398.1"/>
    <property type="molecule type" value="Genomic_DNA"/>
</dbReference>
<evidence type="ECO:0000256" key="3">
    <source>
        <dbReference type="ARBA" id="ARBA00010980"/>
    </source>
</evidence>
<keyword evidence="8 9" id="KW-0456">Lyase</keyword>
<dbReference type="GO" id="GO:0045490">
    <property type="term" value="P:pectin catabolic process"/>
    <property type="evidence" value="ECO:0007669"/>
    <property type="project" value="UniProtKB-UniPathway"/>
</dbReference>
<dbReference type="InParanoid" id="A0A2R6P550"/>
<keyword evidence="12" id="KW-1185">Reference proteome</keyword>
<sequence>MSIFSLFSVVMLLHASFATATRPLVQIPEGTKWNLVNNSIRQLETEPSCRTGNPIDDCWRCDPDWETNRKMLADCAIGFGHNAVGGRDGKFYVVTDSDHDDPLNPIPGTLRHAVIQEEPLWIIFDHDMVINLNEELVMNSYKTIDGRGHYIELSNGPCITLWNITNVIIHSIYIHDCVPAGNALVRDSPLHYGFRGISDGDGISIFGARYVWIDHCTLANCRDGLIDAVYGSTAITISNNYMLHHNEVMLMGHNDDFLADKNMQVTIAFNYFGEGLVQRMPRCRHGYFHIVNNVYVGWKMYAIGGSANPTINSQGNVFIASDDDSTKEVTKRESPLGYTEWKEWNWRSDGDMMLNGAFFTPSGQETPGSYAKASSMVAGPASLLTDIIPSAGVLDCQIGKKC</sequence>